<dbReference type="InterPro" id="IPR006578">
    <property type="entry name" value="MADF-dom"/>
</dbReference>
<gene>
    <name evidence="3" type="ORF">TBIB3V08_LOCUS12767</name>
</gene>
<feature type="domain" description="MADF" evidence="2">
    <location>
        <begin position="376"/>
        <end position="416"/>
    </location>
</feature>
<feature type="region of interest" description="Disordered" evidence="1">
    <location>
        <begin position="31"/>
        <end position="101"/>
    </location>
</feature>
<sequence length="474" mass="52933">MAVTRLPMGHALSPSILQRVSCEAIRAVEEVSPEPGRAEKNPRTAGTTRLNNQPGKILNGTNQTAHLPRIPHRHHDIIPGTDRHSTRESRHAVTTPTLSIRQGGPAHRRLLLLGWIQPKVAGVCLCQIIQKITSYGRETPKPAEMDDLRMAQTSAGGRDHDLLRLHLYITNKLRKTAWDTFWVPSETNPADHPSRQILAQLIQEEGPSAAIFDPRSAPTDLLSILIKALAAAASGCPSRDLPLKFRTRREYKSGGVAGLGTQSEGGERRSNNYVRVTRCTAPRWATTHLYESFHTFRSRQPAAGSSPDHTTTRPVTGYRLAGDRACVGVLIVMHSFTRAGHQSPDSIHGSKTCLFLFEVTPQYAMASDIEIDIEILISLVEARLVLWDKTAEIYKDKNATKQAWKEICIEFMSDFEELEDMDKNTFGMHSNRMTHQILKHTCLDYFAHCRNTKSVAVVQICKSTAIRQIPEQQN</sequence>
<evidence type="ECO:0000313" key="3">
    <source>
        <dbReference type="EMBL" id="CAD7450497.1"/>
    </source>
</evidence>
<feature type="compositionally biased region" description="Polar residues" evidence="1">
    <location>
        <begin position="44"/>
        <end position="65"/>
    </location>
</feature>
<evidence type="ECO:0000256" key="1">
    <source>
        <dbReference type="SAM" id="MobiDB-lite"/>
    </source>
</evidence>
<organism evidence="3">
    <name type="scientific">Timema bartmani</name>
    <dbReference type="NCBI Taxonomy" id="61472"/>
    <lineage>
        <taxon>Eukaryota</taxon>
        <taxon>Metazoa</taxon>
        <taxon>Ecdysozoa</taxon>
        <taxon>Arthropoda</taxon>
        <taxon>Hexapoda</taxon>
        <taxon>Insecta</taxon>
        <taxon>Pterygota</taxon>
        <taxon>Neoptera</taxon>
        <taxon>Polyneoptera</taxon>
        <taxon>Phasmatodea</taxon>
        <taxon>Timematodea</taxon>
        <taxon>Timematoidea</taxon>
        <taxon>Timematidae</taxon>
        <taxon>Timema</taxon>
    </lineage>
</organism>
<dbReference type="AlphaFoldDB" id="A0A7R9FDT5"/>
<evidence type="ECO:0000259" key="2">
    <source>
        <dbReference type="Pfam" id="PF10545"/>
    </source>
</evidence>
<protein>
    <recommendedName>
        <fullName evidence="2">MADF domain-containing protein</fullName>
    </recommendedName>
</protein>
<name>A0A7R9FDT5_9NEOP</name>
<dbReference type="Pfam" id="PF10545">
    <property type="entry name" value="MADF_DNA_bdg"/>
    <property type="match status" value="1"/>
</dbReference>
<feature type="compositionally biased region" description="Basic and acidic residues" evidence="1">
    <location>
        <begin position="81"/>
        <end position="91"/>
    </location>
</feature>
<accession>A0A7R9FDT5</accession>
<dbReference type="EMBL" id="OD575732">
    <property type="protein sequence ID" value="CAD7450497.1"/>
    <property type="molecule type" value="Genomic_DNA"/>
</dbReference>
<reference evidence="3" key="1">
    <citation type="submission" date="2020-11" db="EMBL/GenBank/DDBJ databases">
        <authorList>
            <person name="Tran Van P."/>
        </authorList>
    </citation>
    <scope>NUCLEOTIDE SEQUENCE</scope>
</reference>
<proteinExistence type="predicted"/>